<feature type="compositionally biased region" description="Polar residues" evidence="1">
    <location>
        <begin position="441"/>
        <end position="469"/>
    </location>
</feature>
<accession>A8NKC2</accession>
<feature type="compositionally biased region" description="Polar residues" evidence="1">
    <location>
        <begin position="418"/>
        <end position="430"/>
    </location>
</feature>
<dbReference type="VEuPathDB" id="FungiDB:CC1G_02143"/>
<dbReference type="EMBL" id="AACS02000010">
    <property type="protein sequence ID" value="EAU87384.2"/>
    <property type="molecule type" value="Genomic_DNA"/>
</dbReference>
<sequence>MSEQVRNYCGPNSSMFQGHRDPYANGDNFSAGRDHNNGDLPRHSDSTPSVSANYYSNNAKHSQNTYYGSTHIDTTTNSTPRIQGNPSLWSGSTNSNGQSNFPLQPGQWLGLGGGTSLSFDPATNQPLLLVNDPHPQAGGFVGLNGFPIHSNTEGGTLVTPQQSSPELQTWLHDTLRASRVAIHSTPAPVFTPPPEEGAPPPPLPARQYTVLLKNGKFLGFYSSDSEPQKPTPGAPRSTRVKRPPELRKAKAAPKPSPELKEGVYRPRSKRLHQGLGAVDLSDPNEQSAKRRNLGPRQETSLRPSSEIAQPSASDSRPKCELKSNNPYHPLRRLEREPMPTGEWNKWAGVVASLPPEASEEPQASSSSTRPPAIETSQRTIGSTTYNYATINHRRDKPQRVKVNLNDLLRPSRPPARSADSTEGSVASTSDQEMEEVEEIVLNNTKLPGSDATTPLSSTTGRSDRSNSIGTPPDDKKKPRWHRLWWRG</sequence>
<feature type="compositionally biased region" description="Polar residues" evidence="1">
    <location>
        <begin position="1"/>
        <end position="16"/>
    </location>
</feature>
<dbReference type="InParanoid" id="A8NKC2"/>
<comment type="caution">
    <text evidence="2">The sequence shown here is derived from an EMBL/GenBank/DDBJ whole genome shotgun (WGS) entry which is preliminary data.</text>
</comment>
<name>A8NKC2_COPC7</name>
<reference evidence="2 3" key="1">
    <citation type="journal article" date="2010" name="Proc. Natl. Acad. Sci. U.S.A.">
        <title>Insights into evolution of multicellular fungi from the assembled chromosomes of the mushroom Coprinopsis cinerea (Coprinus cinereus).</title>
        <authorList>
            <person name="Stajich J.E."/>
            <person name="Wilke S.K."/>
            <person name="Ahren D."/>
            <person name="Au C.H."/>
            <person name="Birren B.W."/>
            <person name="Borodovsky M."/>
            <person name="Burns C."/>
            <person name="Canback B."/>
            <person name="Casselton L.A."/>
            <person name="Cheng C.K."/>
            <person name="Deng J."/>
            <person name="Dietrich F.S."/>
            <person name="Fargo D.C."/>
            <person name="Farman M.L."/>
            <person name="Gathman A.C."/>
            <person name="Goldberg J."/>
            <person name="Guigo R."/>
            <person name="Hoegger P.J."/>
            <person name="Hooker J.B."/>
            <person name="Huggins A."/>
            <person name="James T.Y."/>
            <person name="Kamada T."/>
            <person name="Kilaru S."/>
            <person name="Kodira C."/>
            <person name="Kues U."/>
            <person name="Kupfer D."/>
            <person name="Kwan H.S."/>
            <person name="Lomsadze A."/>
            <person name="Li W."/>
            <person name="Lilly W.W."/>
            <person name="Ma L.J."/>
            <person name="Mackey A.J."/>
            <person name="Manning G."/>
            <person name="Martin F."/>
            <person name="Muraguchi H."/>
            <person name="Natvig D.O."/>
            <person name="Palmerini H."/>
            <person name="Ramesh M.A."/>
            <person name="Rehmeyer C.J."/>
            <person name="Roe B.A."/>
            <person name="Shenoy N."/>
            <person name="Stanke M."/>
            <person name="Ter-Hovhannisyan V."/>
            <person name="Tunlid A."/>
            <person name="Velagapudi R."/>
            <person name="Vision T.J."/>
            <person name="Zeng Q."/>
            <person name="Zolan M.E."/>
            <person name="Pukkila P.J."/>
        </authorList>
    </citation>
    <scope>NUCLEOTIDE SEQUENCE [LARGE SCALE GENOMIC DNA]</scope>
    <source>
        <strain evidence="3">Okayama-7 / 130 / ATCC MYA-4618 / FGSC 9003</strain>
    </source>
</reference>
<dbReference type="RefSeq" id="XP_001834407.2">
    <property type="nucleotide sequence ID" value="XM_001834355.2"/>
</dbReference>
<feature type="compositionally biased region" description="Basic residues" evidence="1">
    <location>
        <begin position="477"/>
        <end position="487"/>
    </location>
</feature>
<feature type="compositionally biased region" description="Low complexity" evidence="1">
    <location>
        <begin position="351"/>
        <end position="367"/>
    </location>
</feature>
<dbReference type="HOGENOM" id="CLU_560215_0_0_1"/>
<dbReference type="Proteomes" id="UP000001861">
    <property type="component" value="Unassembled WGS sequence"/>
</dbReference>
<gene>
    <name evidence="2" type="ORF">CC1G_02143</name>
</gene>
<organism evidence="2 3">
    <name type="scientific">Coprinopsis cinerea (strain Okayama-7 / 130 / ATCC MYA-4618 / FGSC 9003)</name>
    <name type="common">Inky cap fungus</name>
    <name type="synonym">Hormographiella aspergillata</name>
    <dbReference type="NCBI Taxonomy" id="240176"/>
    <lineage>
        <taxon>Eukaryota</taxon>
        <taxon>Fungi</taxon>
        <taxon>Dikarya</taxon>
        <taxon>Basidiomycota</taxon>
        <taxon>Agaricomycotina</taxon>
        <taxon>Agaricomycetes</taxon>
        <taxon>Agaricomycetidae</taxon>
        <taxon>Agaricales</taxon>
        <taxon>Agaricineae</taxon>
        <taxon>Psathyrellaceae</taxon>
        <taxon>Coprinopsis</taxon>
    </lineage>
</organism>
<feature type="compositionally biased region" description="Polar residues" evidence="1">
    <location>
        <begin position="374"/>
        <end position="389"/>
    </location>
</feature>
<proteinExistence type="predicted"/>
<dbReference type="KEGG" id="cci:CC1G_02143"/>
<dbReference type="GeneID" id="6010921"/>
<feature type="region of interest" description="Disordered" evidence="1">
    <location>
        <begin position="1"/>
        <end position="56"/>
    </location>
</feature>
<feature type="region of interest" description="Disordered" evidence="1">
    <location>
        <begin position="185"/>
        <end position="206"/>
    </location>
</feature>
<evidence type="ECO:0000313" key="2">
    <source>
        <dbReference type="EMBL" id="EAU87384.2"/>
    </source>
</evidence>
<protein>
    <submittedName>
        <fullName evidence="2">Uncharacterized protein</fullName>
    </submittedName>
</protein>
<feature type="compositionally biased region" description="Polar residues" evidence="1">
    <location>
        <begin position="46"/>
        <end position="56"/>
    </location>
</feature>
<keyword evidence="3" id="KW-1185">Reference proteome</keyword>
<evidence type="ECO:0000313" key="3">
    <source>
        <dbReference type="Proteomes" id="UP000001861"/>
    </source>
</evidence>
<evidence type="ECO:0000256" key="1">
    <source>
        <dbReference type="SAM" id="MobiDB-lite"/>
    </source>
</evidence>
<dbReference type="AlphaFoldDB" id="A8NKC2"/>
<feature type="compositionally biased region" description="Polar residues" evidence="1">
    <location>
        <begin position="297"/>
        <end position="314"/>
    </location>
</feature>
<feature type="compositionally biased region" description="Basic and acidic residues" evidence="1">
    <location>
        <begin position="32"/>
        <end position="45"/>
    </location>
</feature>
<feature type="region of interest" description="Disordered" evidence="1">
    <location>
        <begin position="219"/>
        <end position="487"/>
    </location>
</feature>
<feature type="compositionally biased region" description="Pro residues" evidence="1">
    <location>
        <begin position="189"/>
        <end position="204"/>
    </location>
</feature>